<sequence>MTSEDPKFVLHAAEIEEQAECFSHPWNPNSLMTGTRMSRLTGLQRIGVCKVTVPAGKESFIYHSHQCEEEWIYILSGKGIARIDDKEYEVTAGDFMGFPTPAIAHHLTNPFDEDLVYLMGGESNHVEIADFPDIGKRMVRRGAEVEIFDVSDAKPFGVEIDV</sequence>
<dbReference type="EMBL" id="LR633967">
    <property type="protein sequence ID" value="VUX55469.1"/>
    <property type="molecule type" value="Genomic_DNA"/>
</dbReference>
<name>A0A7D9D1F7_9GAMM</name>
<dbReference type="CDD" id="cd02224">
    <property type="entry name" value="cupin_SPO2919-like"/>
    <property type="match status" value="1"/>
</dbReference>
<evidence type="ECO:0000313" key="3">
    <source>
        <dbReference type="EMBL" id="VUX55469.1"/>
    </source>
</evidence>
<organism evidence="3">
    <name type="scientific">uncultured Woeseiaceae bacterium</name>
    <dbReference type="NCBI Taxonomy" id="1983305"/>
    <lineage>
        <taxon>Bacteria</taxon>
        <taxon>Pseudomonadati</taxon>
        <taxon>Pseudomonadota</taxon>
        <taxon>Gammaproteobacteria</taxon>
        <taxon>Woeseiales</taxon>
        <taxon>Woeseiaceae</taxon>
        <taxon>environmental samples</taxon>
    </lineage>
</organism>
<reference evidence="3" key="1">
    <citation type="submission" date="2019-07" db="EMBL/GenBank/DDBJ databases">
        <authorList>
            <person name="Weber M."/>
            <person name="Kostadinov I."/>
            <person name="Kostadinov D I."/>
        </authorList>
    </citation>
    <scope>NUCLEOTIDE SEQUENCE</scope>
    <source>
        <strain evidence="3">Gfbio:sag-sample-m06:053724c1-46a9-4a36-b237-ea2bf867836b</strain>
    </source>
</reference>
<dbReference type="InterPro" id="IPR014710">
    <property type="entry name" value="RmlC-like_jellyroll"/>
</dbReference>
<dbReference type="PANTHER" id="PTHR35848:SF6">
    <property type="entry name" value="CUPIN TYPE-2 DOMAIN-CONTAINING PROTEIN"/>
    <property type="match status" value="1"/>
</dbReference>
<evidence type="ECO:0000259" key="2">
    <source>
        <dbReference type="Pfam" id="PF07883"/>
    </source>
</evidence>
<accession>A0A7D9D1F7</accession>
<feature type="domain" description="Cupin type-2" evidence="2">
    <location>
        <begin position="51"/>
        <end position="119"/>
    </location>
</feature>
<dbReference type="Gene3D" id="2.60.120.10">
    <property type="entry name" value="Jelly Rolls"/>
    <property type="match status" value="1"/>
</dbReference>
<dbReference type="Pfam" id="PF07883">
    <property type="entry name" value="Cupin_2"/>
    <property type="match status" value="1"/>
</dbReference>
<dbReference type="InterPro" id="IPR011051">
    <property type="entry name" value="RmlC_Cupin_sf"/>
</dbReference>
<keyword evidence="1" id="KW-0479">Metal-binding</keyword>
<dbReference type="AlphaFoldDB" id="A0A7D9D1F7"/>
<dbReference type="PANTHER" id="PTHR35848">
    <property type="entry name" value="OXALATE-BINDING PROTEIN"/>
    <property type="match status" value="1"/>
</dbReference>
<dbReference type="InterPro" id="IPR051610">
    <property type="entry name" value="GPI/OXD"/>
</dbReference>
<gene>
    <name evidence="3" type="ORF">JTBM06_V1_30029</name>
</gene>
<dbReference type="InterPro" id="IPR013096">
    <property type="entry name" value="Cupin_2"/>
</dbReference>
<dbReference type="GO" id="GO:0046872">
    <property type="term" value="F:metal ion binding"/>
    <property type="evidence" value="ECO:0007669"/>
    <property type="project" value="UniProtKB-KW"/>
</dbReference>
<proteinExistence type="predicted"/>
<dbReference type="SUPFAM" id="SSF51182">
    <property type="entry name" value="RmlC-like cupins"/>
    <property type="match status" value="1"/>
</dbReference>
<protein>
    <submittedName>
        <fullName evidence="3">Cupin 2 conserved barrel domain protein</fullName>
    </submittedName>
</protein>
<evidence type="ECO:0000256" key="1">
    <source>
        <dbReference type="ARBA" id="ARBA00022723"/>
    </source>
</evidence>